<dbReference type="GO" id="GO:0042597">
    <property type="term" value="C:periplasmic space"/>
    <property type="evidence" value="ECO:0007669"/>
    <property type="project" value="InterPro"/>
</dbReference>
<protein>
    <recommendedName>
        <fullName evidence="9">Lytic transglycosylase domain-containing protein</fullName>
    </recommendedName>
</protein>
<feature type="domain" description="Lytic transglycosylase superhelical linker" evidence="6">
    <location>
        <begin position="666"/>
        <end position="722"/>
    </location>
</feature>
<dbReference type="PANTHER" id="PTHR37423">
    <property type="entry name" value="SOLUBLE LYTIC MUREIN TRANSGLYCOSYLASE-RELATED"/>
    <property type="match status" value="1"/>
</dbReference>
<name>A0A3R8LQH4_9BURK</name>
<evidence type="ECO:0000313" key="8">
    <source>
        <dbReference type="Proteomes" id="UP000270261"/>
    </source>
</evidence>
<feature type="signal peptide" evidence="4">
    <location>
        <begin position="1"/>
        <end position="39"/>
    </location>
</feature>
<organism evidence="7 8">
    <name type="scientific">Lautropia dentalis</name>
    <dbReference type="NCBI Taxonomy" id="2490857"/>
    <lineage>
        <taxon>Bacteria</taxon>
        <taxon>Pseudomonadati</taxon>
        <taxon>Pseudomonadota</taxon>
        <taxon>Betaproteobacteria</taxon>
        <taxon>Burkholderiales</taxon>
        <taxon>Burkholderiaceae</taxon>
        <taxon>Lautropia</taxon>
    </lineage>
</organism>
<evidence type="ECO:0000259" key="6">
    <source>
        <dbReference type="Pfam" id="PF14718"/>
    </source>
</evidence>
<dbReference type="EMBL" id="RRUE01000002">
    <property type="protein sequence ID" value="RRN43965.1"/>
    <property type="molecule type" value="Genomic_DNA"/>
</dbReference>
<dbReference type="GO" id="GO:0004553">
    <property type="term" value="F:hydrolase activity, hydrolyzing O-glycosyl compounds"/>
    <property type="evidence" value="ECO:0007669"/>
    <property type="project" value="InterPro"/>
</dbReference>
<comment type="similarity">
    <text evidence="1">Belongs to the transglycosylase Slt family.</text>
</comment>
<dbReference type="InterPro" id="IPR008258">
    <property type="entry name" value="Transglycosylase_SLT_dom_1"/>
</dbReference>
<evidence type="ECO:0000256" key="2">
    <source>
        <dbReference type="ARBA" id="ARBA00022729"/>
    </source>
</evidence>
<evidence type="ECO:0000256" key="1">
    <source>
        <dbReference type="ARBA" id="ARBA00007734"/>
    </source>
</evidence>
<evidence type="ECO:0000259" key="5">
    <source>
        <dbReference type="Pfam" id="PF01464"/>
    </source>
</evidence>
<dbReference type="PANTHER" id="PTHR37423:SF5">
    <property type="entry name" value="SOLUBLE LYTIC MUREIN TRANSGLYCOSYLASE"/>
    <property type="match status" value="1"/>
</dbReference>
<dbReference type="Gene3D" id="1.25.20.10">
    <property type="entry name" value="Bacterial muramidases"/>
    <property type="match status" value="1"/>
</dbReference>
<proteinExistence type="inferred from homology"/>
<feature type="domain" description="Transglycosylase SLT" evidence="5">
    <location>
        <begin position="749"/>
        <end position="852"/>
    </location>
</feature>
<dbReference type="InterPro" id="IPR008939">
    <property type="entry name" value="Lytic_TGlycosylase_superhlx_U"/>
</dbReference>
<evidence type="ECO:0000256" key="4">
    <source>
        <dbReference type="SAM" id="SignalP"/>
    </source>
</evidence>
<keyword evidence="8" id="KW-1185">Reference proteome</keyword>
<dbReference type="Pfam" id="PF01464">
    <property type="entry name" value="SLT"/>
    <property type="match status" value="1"/>
</dbReference>
<dbReference type="Gene3D" id="1.10.1240.20">
    <property type="entry name" value="Lytic transglycosylase, superhelical linker domain"/>
    <property type="match status" value="1"/>
</dbReference>
<evidence type="ECO:0000256" key="3">
    <source>
        <dbReference type="SAM" id="MobiDB-lite"/>
    </source>
</evidence>
<evidence type="ECO:0008006" key="9">
    <source>
        <dbReference type="Google" id="ProtNLM"/>
    </source>
</evidence>
<dbReference type="Proteomes" id="UP000270261">
    <property type="component" value="Unassembled WGS sequence"/>
</dbReference>
<gene>
    <name evidence="7" type="ORF">EHV23_11290</name>
</gene>
<dbReference type="OrthoDB" id="92254at2"/>
<feature type="region of interest" description="Disordered" evidence="3">
    <location>
        <begin position="415"/>
        <end position="487"/>
    </location>
</feature>
<dbReference type="SUPFAM" id="SSF48435">
    <property type="entry name" value="Bacterial muramidases"/>
    <property type="match status" value="2"/>
</dbReference>
<dbReference type="Gene3D" id="1.10.530.10">
    <property type="match status" value="1"/>
</dbReference>
<accession>A0A3R8LQH4</accession>
<sequence length="914" mass="97687">MNIVNAPRGSLLPGLPARKPLMLSLLAAFCVLHGGMATAALDTGMQPPDLPAGNGTEQTVTEAVADTLPVTGNAEPGAPVPAVTGPNDNATTLANATLQPGISSILARLQPAIIYVPPTVTDPVDLAILAARKAMQANNLAAFDTAAALVPRGHALSGYLDYWRLRIRLNNAGSPARTAVITAPATTADGPTAANGSITASGSTTGTSADADYQAVSADARAWLGQNPRTLTADLLRRDWMLVAGRRQDWATIDALYPHWTLKDESAPECLMALSAIARTPTGQHPGVATLKTATAQILQPVALNPACTALLQTLAEHGLITPAQRQQRLNLALEINSPADIREAVQLLPNAPDAKALDVALNRPGSLLGITGGTPGRSAGLRNRSPQARHGSGKTAALERPAPGIVLVSIQAPRKPARAAKAPKASNQTKAHHTPRAARHTTASRAHAARSSSAAHLTAKQGHARKQGRTVTARQATPPKLAGAPKQPAITLTPLLAKIALVRLTRQDPARAAELLKSGRTANGIPLKLGPAGRAFVWSQIAMAGMFRLDGSAPRWADEARHARVSDHTRVWLARAALAEQHWTQLDTIIRAMGPALRNSPTWTYWHGRAQQALGHPRTASHAFQTLATRHDYYGKLAREELGRPHRTVDTGTLAPVSEALVRAVENNDGIRQAMAFYQLGLRGEGNREWNFQMRGRNPEQLRAAATWAARHGLLDRAINTDERIVTGQASPHLRFPTPFAEQLLTITQQQAIDPAWVYGLIRQESRFVMSARSSVGASGLMQIMPATAKWVARQMGNTSYQPDQLNNLDTNLTFGSYYLKRALDDLNGSSVLATAGYNAGPRRAHAWRASLRQPMEGAIFTELIPFTETRGYVKAVLSNTVDYATLFSGQPQSLKHWLATITPEPVGLAQLP</sequence>
<comment type="caution">
    <text evidence="7">The sequence shown here is derived from an EMBL/GenBank/DDBJ whole genome shotgun (WGS) entry which is preliminary data.</text>
</comment>
<feature type="chain" id="PRO_5018784799" description="Lytic transglycosylase domain-containing protein" evidence="4">
    <location>
        <begin position="40"/>
        <end position="914"/>
    </location>
</feature>
<dbReference type="RefSeq" id="WP_125096164.1">
    <property type="nucleotide sequence ID" value="NZ_RRUE01000002.1"/>
</dbReference>
<feature type="compositionally biased region" description="Basic residues" evidence="3">
    <location>
        <begin position="431"/>
        <end position="440"/>
    </location>
</feature>
<dbReference type="CDD" id="cd13401">
    <property type="entry name" value="Slt70-like"/>
    <property type="match status" value="1"/>
</dbReference>
<dbReference type="InterPro" id="IPR023346">
    <property type="entry name" value="Lysozyme-like_dom_sf"/>
</dbReference>
<dbReference type="InterPro" id="IPR012289">
    <property type="entry name" value="Lytic_TGlycosylase_superhlx_L"/>
</dbReference>
<dbReference type="Pfam" id="PF14718">
    <property type="entry name" value="SLT_L"/>
    <property type="match status" value="1"/>
</dbReference>
<feature type="region of interest" description="Disordered" evidence="3">
    <location>
        <begin position="368"/>
        <end position="401"/>
    </location>
</feature>
<reference evidence="7 8" key="1">
    <citation type="submission" date="2018-11" db="EMBL/GenBank/DDBJ databases">
        <title>Genome sequencing of Lautropia sp. KCOM 2505 (= ChDC F240).</title>
        <authorList>
            <person name="Kook J.-K."/>
            <person name="Park S.-N."/>
            <person name="Lim Y.K."/>
        </authorList>
    </citation>
    <scope>NUCLEOTIDE SEQUENCE [LARGE SCALE GENOMIC DNA]</scope>
    <source>
        <strain evidence="7 8">KCOM 2505</strain>
    </source>
</reference>
<evidence type="ECO:0000313" key="7">
    <source>
        <dbReference type="EMBL" id="RRN43965.1"/>
    </source>
</evidence>
<keyword evidence="2 4" id="KW-0732">Signal</keyword>
<dbReference type="InterPro" id="IPR037061">
    <property type="entry name" value="Lytic_TGlycoase_superhlx_L_sf"/>
</dbReference>
<feature type="compositionally biased region" description="Low complexity" evidence="3">
    <location>
        <begin position="441"/>
        <end position="460"/>
    </location>
</feature>
<dbReference type="AlphaFoldDB" id="A0A3R8LQH4"/>
<dbReference type="SUPFAM" id="SSF53955">
    <property type="entry name" value="Lysozyme-like"/>
    <property type="match status" value="1"/>
</dbReference>